<evidence type="ECO:0000256" key="3">
    <source>
        <dbReference type="ARBA" id="ARBA00022729"/>
    </source>
</evidence>
<dbReference type="InterPro" id="IPR009045">
    <property type="entry name" value="Zn_M74/Hedgehog-like"/>
</dbReference>
<organism evidence="9 10">
    <name type="scientific">Bradyrhizobium diversitatis</name>
    <dbReference type="NCBI Taxonomy" id="2755406"/>
    <lineage>
        <taxon>Bacteria</taxon>
        <taxon>Pseudomonadati</taxon>
        <taxon>Pseudomonadota</taxon>
        <taxon>Alphaproteobacteria</taxon>
        <taxon>Hyphomicrobiales</taxon>
        <taxon>Nitrobacteraceae</taxon>
        <taxon>Bradyrhizobium</taxon>
    </lineage>
</organism>
<dbReference type="Proteomes" id="UP001194539">
    <property type="component" value="Unassembled WGS sequence"/>
</dbReference>
<protein>
    <submittedName>
        <fullName evidence="9">Penicillin-insensitive murein endopeptidase</fullName>
    </submittedName>
</protein>
<feature type="chain" id="PRO_5047328383" evidence="8">
    <location>
        <begin position="24"/>
        <end position="310"/>
    </location>
</feature>
<keyword evidence="10" id="KW-1185">Reference proteome</keyword>
<evidence type="ECO:0000256" key="8">
    <source>
        <dbReference type="SAM" id="SignalP"/>
    </source>
</evidence>
<dbReference type="NCBIfam" id="NF006947">
    <property type="entry name" value="PRK09429.1"/>
    <property type="match status" value="1"/>
</dbReference>
<dbReference type="Gene3D" id="3.30.1380.10">
    <property type="match status" value="1"/>
</dbReference>
<gene>
    <name evidence="9" type="primary">mepA</name>
    <name evidence="9" type="ORF">H1B27_00450</name>
</gene>
<comment type="caution">
    <text evidence="9">The sequence shown here is derived from an EMBL/GenBank/DDBJ whole genome shotgun (WGS) entry which is preliminary data.</text>
</comment>
<dbReference type="SUPFAM" id="SSF55166">
    <property type="entry name" value="Hedgehog/DD-peptidase"/>
    <property type="match status" value="1"/>
</dbReference>
<dbReference type="RefSeq" id="WP_197964705.1">
    <property type="nucleotide sequence ID" value="NZ_JACEGD010000001.1"/>
</dbReference>
<keyword evidence="4" id="KW-0574">Periplasm</keyword>
<evidence type="ECO:0000256" key="2">
    <source>
        <dbReference type="ARBA" id="ARBA00022723"/>
    </source>
</evidence>
<dbReference type="Pfam" id="PF03411">
    <property type="entry name" value="Peptidase_M74"/>
    <property type="match status" value="1"/>
</dbReference>
<keyword evidence="2" id="KW-0479">Metal-binding</keyword>
<keyword evidence="1" id="KW-0645">Protease</keyword>
<keyword evidence="7" id="KW-0482">Metalloprotease</keyword>
<evidence type="ECO:0000256" key="4">
    <source>
        <dbReference type="ARBA" id="ARBA00022764"/>
    </source>
</evidence>
<dbReference type="EMBL" id="JACEGD010000001">
    <property type="protein sequence ID" value="MBH5384758.1"/>
    <property type="molecule type" value="Genomic_DNA"/>
</dbReference>
<evidence type="ECO:0000313" key="9">
    <source>
        <dbReference type="EMBL" id="MBH5384758.1"/>
    </source>
</evidence>
<reference evidence="9 10" key="1">
    <citation type="submission" date="2020-07" db="EMBL/GenBank/DDBJ databases">
        <title>Bradyrhizobium diversity isolated from nodules of indigenous legumes of Western Australia.</title>
        <authorList>
            <person name="Klepa M.S."/>
        </authorList>
    </citation>
    <scope>NUCLEOTIDE SEQUENCE [LARGE SCALE GENOMIC DNA]</scope>
    <source>
        <strain evidence="9 10">CNPSo 4019</strain>
    </source>
</reference>
<keyword evidence="3 8" id="KW-0732">Signal</keyword>
<proteinExistence type="predicted"/>
<evidence type="ECO:0000256" key="1">
    <source>
        <dbReference type="ARBA" id="ARBA00022670"/>
    </source>
</evidence>
<keyword evidence="5" id="KW-0378">Hydrolase</keyword>
<keyword evidence="6" id="KW-0862">Zinc</keyword>
<dbReference type="PIRSF" id="PIRSF018455">
    <property type="entry name" value="MepA"/>
    <property type="match status" value="1"/>
</dbReference>
<evidence type="ECO:0000256" key="5">
    <source>
        <dbReference type="ARBA" id="ARBA00022801"/>
    </source>
</evidence>
<evidence type="ECO:0000256" key="7">
    <source>
        <dbReference type="ARBA" id="ARBA00023049"/>
    </source>
</evidence>
<accession>A0ABS0NUS3</accession>
<evidence type="ECO:0000256" key="6">
    <source>
        <dbReference type="ARBA" id="ARBA00022833"/>
    </source>
</evidence>
<feature type="signal peptide" evidence="8">
    <location>
        <begin position="1"/>
        <end position="23"/>
    </location>
</feature>
<dbReference type="InterPro" id="IPR005073">
    <property type="entry name" value="Peptidase_M74"/>
</dbReference>
<sequence>MNGRALLMILLSAVVLWTNPAHAQDKGTLDSKPLPPLTNPNDPHLGAKELFGRKMLPAPLAVRSIGFYAKGCLAGAQALPINGRTWQVMRLSRNRNWAHPDMIALLERLSDTVHAVAGWPGLLVGDLSQPRGGPMLTGHASHQVGLDADIWLTPMPDRELSRKEREEMSAVMMVRPDRLDVDAKAWTPSHLLVVRAAAQEPAVERIFVNAAIKKALCREAKGDRSWLSKVRPMYGHDYHFHIRIKCPAGNSECQPQPPPSDNEGCSAGDLTYWFSEPVLRPKLPTALVKPRRGRTLAELPAACRQILVAP</sequence>
<name>A0ABS0NUS3_9BRAD</name>
<evidence type="ECO:0000313" key="10">
    <source>
        <dbReference type="Proteomes" id="UP001194539"/>
    </source>
</evidence>